<feature type="transmembrane region" description="Helical" evidence="7">
    <location>
        <begin position="703"/>
        <end position="722"/>
    </location>
</feature>
<dbReference type="GO" id="GO:0022857">
    <property type="term" value="F:transmembrane transporter activity"/>
    <property type="evidence" value="ECO:0007669"/>
    <property type="project" value="InterPro"/>
</dbReference>
<evidence type="ECO:0000256" key="7">
    <source>
        <dbReference type="SAM" id="Phobius"/>
    </source>
</evidence>
<protein>
    <submittedName>
        <fullName evidence="9">Formate antiporter-like isoform X1</fullName>
    </submittedName>
</protein>
<keyword evidence="10" id="KW-1185">Reference proteome</keyword>
<comment type="subcellular location">
    <subcellularLocation>
        <location evidence="1">Membrane</location>
        <topology evidence="1">Multi-pass membrane protein</topology>
    </subcellularLocation>
</comment>
<organism evidence="9 10">
    <name type="scientific">Octopus vulgaris</name>
    <name type="common">Common octopus</name>
    <dbReference type="NCBI Taxonomy" id="6645"/>
    <lineage>
        <taxon>Eukaryota</taxon>
        <taxon>Metazoa</taxon>
        <taxon>Spiralia</taxon>
        <taxon>Lophotrochozoa</taxon>
        <taxon>Mollusca</taxon>
        <taxon>Cephalopoda</taxon>
        <taxon>Coleoidea</taxon>
        <taxon>Octopodiformes</taxon>
        <taxon>Octopoda</taxon>
        <taxon>Incirrata</taxon>
        <taxon>Octopodidae</taxon>
        <taxon>Octopus</taxon>
    </lineage>
</organism>
<dbReference type="EMBL" id="OX597817">
    <property type="protein sequence ID" value="CAI9720999.1"/>
    <property type="molecule type" value="Genomic_DNA"/>
</dbReference>
<dbReference type="AlphaFoldDB" id="A0AA36ARW5"/>
<feature type="transmembrane region" description="Helical" evidence="7">
    <location>
        <begin position="203"/>
        <end position="223"/>
    </location>
</feature>
<evidence type="ECO:0000256" key="3">
    <source>
        <dbReference type="ARBA" id="ARBA00022692"/>
    </source>
</evidence>
<dbReference type="InterPro" id="IPR020846">
    <property type="entry name" value="MFS_dom"/>
</dbReference>
<sequence length="732" mass="80815">MEKTKKAIRDNLKWRGFVITVGGMLVHMTLGSMFTFGNLSPYLTSYLKYRTQDKSIRNVDSIWIYTLTVVGQGCGMLNGGLLERKLGPRVATLIGGWIMSAGVCFTSLSIKHSFLAVLATYGFVNGLGIGIAYGIPIATAMKWNDSKRGITSGFVVSGFAAGAFILNQAITAILNPNNDSPTLESSSGERYFQQTDILDRVPAIFWMLGSVYASMQLIGVLLLKRPKLKKKEQIITVSMTVSLAERQSHLQRKQRASSRLEAINAMNKLDDSIERRVSELSVANSDGSYEVLPATTINISKEGTYENVSSSRRNSLDSDDDNNYNTVHSTYSTTTIVPYELQSEHDNPSFVPDYEVDCSMADLDGNKRGVGDGGDNSDDDDFNDGGTFGNLRSSPTISRKPKKKKSVCINEASDENNPETTSVTTENINTSNSITTHDTLANNINTNTTETDGDPIDMVPMGKKRRFSGVAEKDIETMSSGVAPHKVHFDISADQRRRPSTAERLVLEFRRLSRRLSVPEFVFRNIFGKSNSRRERIMRPLRLFKTKTFYKLWFIFVLNGQGIAFMLTLWKAYGQTFINDDFFLSTVGACSSLFNAFGRITWGIVADKFTFRVSMMSLSTLFAVFTLTLNVTELLGKPLFFIWMCFINFGFAGNYALLPFASSRAVAHICVAAPGAVFSAMTVSSAIGAVLTVELKETIGWDGMFFLTGGLSIIVILIAFTFDAETPSGDKI</sequence>
<feature type="transmembrane region" description="Helical" evidence="7">
    <location>
        <begin position="89"/>
        <end position="108"/>
    </location>
</feature>
<feature type="transmembrane region" description="Helical" evidence="7">
    <location>
        <begin position="640"/>
        <end position="658"/>
    </location>
</feature>
<keyword evidence="2" id="KW-0813">Transport</keyword>
<keyword evidence="3 7" id="KW-0812">Transmembrane</keyword>
<feature type="transmembrane region" description="Helical" evidence="7">
    <location>
        <begin position="150"/>
        <end position="174"/>
    </location>
</feature>
<dbReference type="SUPFAM" id="SSF103473">
    <property type="entry name" value="MFS general substrate transporter"/>
    <property type="match status" value="1"/>
</dbReference>
<feature type="transmembrane region" description="Helical" evidence="7">
    <location>
        <begin position="582"/>
        <end position="602"/>
    </location>
</feature>
<keyword evidence="4 7" id="KW-1133">Transmembrane helix</keyword>
<evidence type="ECO:0000313" key="10">
    <source>
        <dbReference type="Proteomes" id="UP001162480"/>
    </source>
</evidence>
<proteinExistence type="predicted"/>
<feature type="transmembrane region" description="Helical" evidence="7">
    <location>
        <begin position="665"/>
        <end position="691"/>
    </location>
</feature>
<evidence type="ECO:0000256" key="2">
    <source>
        <dbReference type="ARBA" id="ARBA00022448"/>
    </source>
</evidence>
<dbReference type="Proteomes" id="UP001162480">
    <property type="component" value="Chromosome 4"/>
</dbReference>
<dbReference type="PROSITE" id="PS50850">
    <property type="entry name" value="MFS"/>
    <property type="match status" value="1"/>
</dbReference>
<feature type="transmembrane region" description="Helical" evidence="7">
    <location>
        <begin position="62"/>
        <end position="82"/>
    </location>
</feature>
<dbReference type="PANTHER" id="PTHR43385:SF1">
    <property type="entry name" value="RIBOFLAVIN TRANSPORTER RIBJ"/>
    <property type="match status" value="1"/>
</dbReference>
<reference evidence="9" key="1">
    <citation type="submission" date="2023-08" db="EMBL/GenBank/DDBJ databases">
        <authorList>
            <person name="Alioto T."/>
            <person name="Alioto T."/>
            <person name="Gomez Garrido J."/>
        </authorList>
    </citation>
    <scope>NUCLEOTIDE SEQUENCE</scope>
</reference>
<dbReference type="InterPro" id="IPR052983">
    <property type="entry name" value="MFS_Riboflavin_Transporter"/>
</dbReference>
<evidence type="ECO:0000256" key="5">
    <source>
        <dbReference type="ARBA" id="ARBA00023136"/>
    </source>
</evidence>
<dbReference type="PANTHER" id="PTHR43385">
    <property type="entry name" value="RIBOFLAVIN TRANSPORTER RIBJ"/>
    <property type="match status" value="1"/>
</dbReference>
<feature type="region of interest" description="Disordered" evidence="6">
    <location>
        <begin position="304"/>
        <end position="324"/>
    </location>
</feature>
<feature type="transmembrane region" description="Helical" evidence="7">
    <location>
        <begin position="548"/>
        <end position="570"/>
    </location>
</feature>
<dbReference type="Gene3D" id="1.20.1250.20">
    <property type="entry name" value="MFS general substrate transporter like domains"/>
    <property type="match status" value="2"/>
</dbReference>
<feature type="transmembrane region" description="Helical" evidence="7">
    <location>
        <begin position="12"/>
        <end position="36"/>
    </location>
</feature>
<feature type="domain" description="Major facilitator superfamily (MFS) profile" evidence="8">
    <location>
        <begin position="548"/>
        <end position="732"/>
    </location>
</feature>
<dbReference type="Pfam" id="PF07690">
    <property type="entry name" value="MFS_1"/>
    <property type="match status" value="1"/>
</dbReference>
<accession>A0AA36ARW5</accession>
<evidence type="ECO:0000313" key="9">
    <source>
        <dbReference type="EMBL" id="CAI9720999.1"/>
    </source>
</evidence>
<evidence type="ECO:0000256" key="1">
    <source>
        <dbReference type="ARBA" id="ARBA00004141"/>
    </source>
</evidence>
<dbReference type="InterPro" id="IPR011701">
    <property type="entry name" value="MFS"/>
</dbReference>
<dbReference type="GO" id="GO:0016020">
    <property type="term" value="C:membrane"/>
    <property type="evidence" value="ECO:0007669"/>
    <property type="project" value="UniProtKB-SubCell"/>
</dbReference>
<gene>
    <name evidence="9" type="ORF">OCTVUL_1B011826</name>
</gene>
<feature type="transmembrane region" description="Helical" evidence="7">
    <location>
        <begin position="609"/>
        <end position="628"/>
    </location>
</feature>
<evidence type="ECO:0000256" key="4">
    <source>
        <dbReference type="ARBA" id="ARBA00022989"/>
    </source>
</evidence>
<name>A0AA36ARW5_OCTVU</name>
<evidence type="ECO:0000256" key="6">
    <source>
        <dbReference type="SAM" id="MobiDB-lite"/>
    </source>
</evidence>
<feature type="region of interest" description="Disordered" evidence="6">
    <location>
        <begin position="365"/>
        <end position="433"/>
    </location>
</feature>
<feature type="transmembrane region" description="Helical" evidence="7">
    <location>
        <begin position="114"/>
        <end position="138"/>
    </location>
</feature>
<keyword evidence="5 7" id="KW-0472">Membrane</keyword>
<dbReference type="InterPro" id="IPR036259">
    <property type="entry name" value="MFS_trans_sf"/>
</dbReference>
<evidence type="ECO:0000259" key="8">
    <source>
        <dbReference type="PROSITE" id="PS50850"/>
    </source>
</evidence>
<feature type="compositionally biased region" description="Low complexity" evidence="6">
    <location>
        <begin position="419"/>
        <end position="433"/>
    </location>
</feature>